<feature type="transmembrane region" description="Helical" evidence="11">
    <location>
        <begin position="71"/>
        <end position="92"/>
    </location>
</feature>
<dbReference type="Pfam" id="PF00146">
    <property type="entry name" value="NADHdh"/>
    <property type="match status" value="1"/>
</dbReference>
<evidence type="ECO:0000256" key="11">
    <source>
        <dbReference type="SAM" id="Phobius"/>
    </source>
</evidence>
<proteinExistence type="inferred from homology"/>
<keyword evidence="6 11" id="KW-1133">Transmembrane helix</keyword>
<dbReference type="PROSITE" id="PS00667">
    <property type="entry name" value="COMPLEX1_ND1_1"/>
    <property type="match status" value="1"/>
</dbReference>
<evidence type="ECO:0000256" key="3">
    <source>
        <dbReference type="ARBA" id="ARBA00021009"/>
    </source>
</evidence>
<keyword evidence="8 11" id="KW-0472">Membrane</keyword>
<keyword evidence="4" id="KW-0813">Transport</keyword>
<comment type="similarity">
    <text evidence="2 9">Belongs to the complex I subunit 1 family.</text>
</comment>
<organism evidence="12">
    <name type="scientific">Longidorus vineacola</name>
    <dbReference type="NCBI Taxonomy" id="241698"/>
    <lineage>
        <taxon>Eukaryota</taxon>
        <taxon>Metazoa</taxon>
        <taxon>Ecdysozoa</taxon>
        <taxon>Nematoda</taxon>
        <taxon>Enoplea</taxon>
        <taxon>Dorylaimia</taxon>
        <taxon>Dorylaimida</taxon>
        <taxon>Dorylaimina</taxon>
        <taxon>Longidoroidea</taxon>
        <taxon>Longidoridae</taxon>
        <taxon>Longidorus</taxon>
    </lineage>
</organism>
<dbReference type="GO" id="GO:0003954">
    <property type="term" value="F:NADH dehydrogenase activity"/>
    <property type="evidence" value="ECO:0007669"/>
    <property type="project" value="TreeGrafter"/>
</dbReference>
<sequence>MMLWVFIFILLLLCGLGAVAFVTLLERKLLGLSQIRLGPNKLILLGVLQPVLDGLKLLLKETLHMLLAQSFLLAIGPMIVLLIFFIILGLLLPWAGSGVLMNHYSFLLLFVVLGLGTYSIMVIGWASTSPFSKMGSLRSMLQSLSFEVALVLVFFFPLFLFSSLSMKNEMEGGIELFPWALTWVFLVLMESNRAPFDLLEGESELISGFNIEMSSTLFVFIFLSEYGTLMALGVLTSIGLQGGLSMASMSAVVISLFIRSCYPRVRYDVLMSMMWQAILPLSLVMLLLTMAV</sequence>
<evidence type="ECO:0000256" key="9">
    <source>
        <dbReference type="RuleBase" id="RU000471"/>
    </source>
</evidence>
<reference evidence="12" key="1">
    <citation type="journal article" date="2017" name="Sci. Rep.">
        <title>Mitochondrial genome diversity in dagger and needle nematodes (Nematoda: Longidoridae).</title>
        <authorList>
            <person name="Palomares-Rius J.E."/>
            <person name="Cantalapiedra-Navarrete C."/>
            <person name="Archidona-Yuste A."/>
            <person name="Blok V.C."/>
            <person name="Castillo P."/>
        </authorList>
    </citation>
    <scope>NUCLEOTIDE SEQUENCE</scope>
    <source>
        <strain evidence="12">AR31</strain>
    </source>
</reference>
<dbReference type="PANTHER" id="PTHR11432">
    <property type="entry name" value="NADH DEHYDROGENASE SUBUNIT 1"/>
    <property type="match status" value="1"/>
</dbReference>
<evidence type="ECO:0000256" key="8">
    <source>
        <dbReference type="ARBA" id="ARBA00023136"/>
    </source>
</evidence>
<evidence type="ECO:0000256" key="2">
    <source>
        <dbReference type="ARBA" id="ARBA00010535"/>
    </source>
</evidence>
<feature type="transmembrane region" description="Helical" evidence="11">
    <location>
        <begin position="217"/>
        <end position="238"/>
    </location>
</feature>
<evidence type="ECO:0000313" key="12">
    <source>
        <dbReference type="EMBL" id="AOT84235.1"/>
    </source>
</evidence>
<geneLocation type="mitochondrion" evidence="12"/>
<dbReference type="EMBL" id="KU746818">
    <property type="protein sequence ID" value="AOT84235.1"/>
    <property type="molecule type" value="Genomic_DNA"/>
</dbReference>
<keyword evidence="10 12" id="KW-0496">Mitochondrion</keyword>
<dbReference type="GeneID" id="31080080"/>
<dbReference type="RefSeq" id="YP_009346424.1">
    <property type="nucleotide sequence ID" value="NC_033867.1"/>
</dbReference>
<name>A0A1P8C754_9BILA</name>
<dbReference type="GO" id="GO:0008137">
    <property type="term" value="F:NADH dehydrogenase (ubiquinone) activity"/>
    <property type="evidence" value="ECO:0007669"/>
    <property type="project" value="UniProtKB-EC"/>
</dbReference>
<feature type="transmembrane region" description="Helical" evidence="11">
    <location>
        <begin position="269"/>
        <end position="291"/>
    </location>
</feature>
<comment type="subcellular location">
    <subcellularLocation>
        <location evidence="1">Membrane</location>
        <topology evidence="1">Multi-pass membrane protein</topology>
    </subcellularLocation>
    <subcellularLocation>
        <location evidence="9">Mitochondrion inner membrane</location>
        <topology evidence="9">Multi-pass membrane protein</topology>
    </subcellularLocation>
</comment>
<dbReference type="AlphaFoldDB" id="A0A1P8C754"/>
<evidence type="ECO:0000256" key="4">
    <source>
        <dbReference type="ARBA" id="ARBA00022448"/>
    </source>
</evidence>
<dbReference type="GO" id="GO:0005743">
    <property type="term" value="C:mitochondrial inner membrane"/>
    <property type="evidence" value="ECO:0007669"/>
    <property type="project" value="UniProtKB-SubCell"/>
</dbReference>
<evidence type="ECO:0000256" key="10">
    <source>
        <dbReference type="RuleBase" id="RU000473"/>
    </source>
</evidence>
<keyword evidence="5 9" id="KW-0812">Transmembrane</keyword>
<evidence type="ECO:0000256" key="5">
    <source>
        <dbReference type="ARBA" id="ARBA00022692"/>
    </source>
</evidence>
<feature type="transmembrane region" description="Helical" evidence="11">
    <location>
        <begin position="176"/>
        <end position="196"/>
    </location>
</feature>
<gene>
    <name evidence="12" type="primary">ND1</name>
</gene>
<dbReference type="GO" id="GO:0009060">
    <property type="term" value="P:aerobic respiration"/>
    <property type="evidence" value="ECO:0007669"/>
    <property type="project" value="TreeGrafter"/>
</dbReference>
<accession>A0A1P8C754</accession>
<keyword evidence="9" id="KW-0520">NAD</keyword>
<evidence type="ECO:0000256" key="1">
    <source>
        <dbReference type="ARBA" id="ARBA00004141"/>
    </source>
</evidence>
<dbReference type="InterPro" id="IPR018086">
    <property type="entry name" value="NADH_UbQ_OxRdtase_su1_CS"/>
</dbReference>
<dbReference type="PANTHER" id="PTHR11432:SF3">
    <property type="entry name" value="NADH-UBIQUINONE OXIDOREDUCTASE CHAIN 1"/>
    <property type="match status" value="1"/>
</dbReference>
<protein>
    <recommendedName>
        <fullName evidence="3 10">NADH-ubiquinone oxidoreductase chain 1</fullName>
        <ecNumber evidence="10">7.1.1.2</ecNumber>
    </recommendedName>
</protein>
<evidence type="ECO:0000256" key="7">
    <source>
        <dbReference type="ARBA" id="ARBA00023075"/>
    </source>
</evidence>
<evidence type="ECO:0000256" key="6">
    <source>
        <dbReference type="ARBA" id="ARBA00022989"/>
    </source>
</evidence>
<comment type="catalytic activity">
    <reaction evidence="10">
        <text>a ubiquinone + NADH + 5 H(+)(in) = a ubiquinol + NAD(+) + 4 H(+)(out)</text>
        <dbReference type="Rhea" id="RHEA:29091"/>
        <dbReference type="Rhea" id="RHEA-COMP:9565"/>
        <dbReference type="Rhea" id="RHEA-COMP:9566"/>
        <dbReference type="ChEBI" id="CHEBI:15378"/>
        <dbReference type="ChEBI" id="CHEBI:16389"/>
        <dbReference type="ChEBI" id="CHEBI:17976"/>
        <dbReference type="ChEBI" id="CHEBI:57540"/>
        <dbReference type="ChEBI" id="CHEBI:57945"/>
        <dbReference type="EC" id="7.1.1.2"/>
    </reaction>
</comment>
<feature type="transmembrane region" description="Helical" evidence="11">
    <location>
        <begin position="104"/>
        <end position="123"/>
    </location>
</feature>
<dbReference type="EC" id="7.1.1.2" evidence="10"/>
<keyword evidence="7 10" id="KW-0830">Ubiquinone</keyword>
<feature type="transmembrane region" description="Helical" evidence="11">
    <location>
        <begin position="144"/>
        <end position="164"/>
    </location>
</feature>
<dbReference type="CTD" id="4535"/>
<dbReference type="InterPro" id="IPR001694">
    <property type="entry name" value="NADH_UbQ_OxRdtase_su1/FPO"/>
</dbReference>